<accession>A0ABV0A383</accession>
<organism evidence="2 3">
    <name type="scientific">Methylobacterium ajmalii</name>
    <dbReference type="NCBI Taxonomy" id="2738439"/>
    <lineage>
        <taxon>Bacteria</taxon>
        <taxon>Pseudomonadati</taxon>
        <taxon>Pseudomonadota</taxon>
        <taxon>Alphaproteobacteria</taxon>
        <taxon>Hyphomicrobiales</taxon>
        <taxon>Methylobacteriaceae</taxon>
        <taxon>Methylobacterium</taxon>
    </lineage>
</organism>
<dbReference type="InterPro" id="IPR053171">
    <property type="entry name" value="Viral_Tip_Attach_Protein"/>
</dbReference>
<reference evidence="2 3" key="1">
    <citation type="journal article" date="2023" name="PLoS ONE">
        <title>Complete genome assembly of Hawai'i environmental nontuberculous mycobacteria reveals unexpected co-isolation with methylobacteria.</title>
        <authorList>
            <person name="Hendrix J."/>
            <person name="Epperson L.E."/>
            <person name="Tong E.I."/>
            <person name="Chan Y.L."/>
            <person name="Hasan N.A."/>
            <person name="Dawrs S.N."/>
            <person name="Norton G.J."/>
            <person name="Virdi R."/>
            <person name="Crooks J.L."/>
            <person name="Chan E.D."/>
            <person name="Honda J.R."/>
            <person name="Strong M."/>
        </authorList>
    </citation>
    <scope>NUCLEOTIDE SEQUENCE [LARGE SCALE GENOMIC DNA]</scope>
    <source>
        <strain evidence="2 3">NJH_HI04-1</strain>
    </source>
</reference>
<evidence type="ECO:0000313" key="2">
    <source>
        <dbReference type="EMBL" id="MEN3238294.1"/>
    </source>
</evidence>
<evidence type="ECO:0000313" key="3">
    <source>
        <dbReference type="Proteomes" id="UP001407347"/>
    </source>
</evidence>
<dbReference type="Proteomes" id="UP001407347">
    <property type="component" value="Unassembled WGS sequence"/>
</dbReference>
<evidence type="ECO:0000256" key="1">
    <source>
        <dbReference type="SAM" id="Phobius"/>
    </source>
</evidence>
<protein>
    <submittedName>
        <fullName evidence="2">Host specificity factor TipJ family phage tail protein</fullName>
    </submittedName>
</protein>
<sequence>MQIAVRHNLQLFDAEDTSRCNEAAIVLPVREASAVMGETVDAYLARVAWRFDLPTVCRINGEFYGRAEWATRHLALNDNVEFVSRPMGGGGSGGSTAKSIISIVSMIALTALAPYAVAGLGLSALGTAANSLTLLGKIASAVIVGAGALAISHFLTPKAGGKTDKKDELYSFGFGGSQVRPMQPIPVLNGRMRFAPDYGAPTYSEFNGDAMTDYALYALTCGRMRLEQILIGDTPIWDYQAGFAPEWSGIEMQFVEPGEQVTLYPVNVVTADELNGTQLSQDFTPGYIVNAAGTVAKELLLDFVWSGGAYVTYKDRTLAANTDIAVDARTVNDAGAPTSVWAPVFRKRYSQNKQSQIRVTEHISVPPGRYEVRARRENPSVEQSGIAKISGTDEVTWTALRAHIDGPNTFPRVTMLALKGVASQKLSGVSGGGVRVIGTRVLPVWRNGQFVEEPTRSIAWAALDWWRNGDYAAGLSLSNVDFAAFLAYDQLWASLGHTFDYRFTEVQNLDDVLETVLRAGRAIASPVGDKLTITRDQPRGLPRMLFTDNDIVRDSLEIDYALSDESWADGMVGEYVDETTWRLAEISSAPEGVTLLKPARVQLDGIVQRKQAAGAIRQMAAESQYRRITVSWIARMEGRLLKRGDLVKITTEEPESWGSSHEVVASANNGLSLTLDPAPDWTTSGTHWIEIRQRDGRPFGPVRVMRGATDADLTVNGSDVANAAAAASAQYGYPVSLADAVSRSDSQEPPWVAFSPGEPRSFPVLITSGDPDQDGEHIHLSGVLDAPEVYATTETGVPPLLQVPDLYSEAMPVITFLTASISQRQATLVLNAGWLPARNAVTYDWALSYDGGATWVSAPSTDRTAVEAVVGSSDAMLFRVRGVTLGGQPGGWSIASVIAPPLVIQGELVDITTLPPITYNNLDAVISDRIKSVDGIKARAEEAYNGALGALGRANDARTAADGAQANAVAALGRAAGAQTDATKALADAQTAFQAAVDRSALALSTALARLDQLRRGLAVDPTVRQGYIDPLVTDVRSDLEILMRNATRNMQDIAGLRDALTTAGLEIIPSEGRVRFYAVEALQTSVGQTISNFSVTVDALSRKIDLYGSVQGNDLQGLINSINVVQTTLDAQAATISSLATSAQFTALGARLSTAELTISAQGAAITARATQTSVDAQGVRISAAEQRISASEGRISQQILATQSAGIDADLLPRTLAGFLDLVGRQQGALSQSLALVNDAISANVDAAGRATAEVRTELLVYQGDAAAQFLSVTRAVADTNSALVETRTSLLARIGAADAAITTEATARAAADAATTSQLTSAVSRIGAAEAGLITEQQTRATADAASTSRIDGAISRITASEGRIGTAEAAIVEERRTRADADAASTSRIDAAVSRITSTEGRIGTAEASIATEARTRADADAASTSRIDGAVSRITATEGRIGTAEATLVAEAKTRADADAATTSRVDGAISRITATEGRIGTAEAAIATEARTRADADAATTSSITTAVSRITAAEGRIGGTEASLITEAKTRADADGAQTSALAAAVSRIGSAEANLVTEATTRASADAATTLRVDGAISRITATEGRIGSAEASLTTEAKTRADADAAQTSSINAAVSRIASTEGRIGTAEASLVSEAKTRADADAAQTSAITAAQSRLGSAEAAIASEAKTRSDADAATTSRVDAAVSRIGGVEGRVGSTEASIASEAQTRADQTGALSSRVDGLSGRMGAAEANIITVAQARADGDGALSSRIDQVNARAGAIEGSVTSEAQARAGADGALSSRLDQVSARAEAANAGVANEATARASQDGAFAIQINDLYARSDQGTAYGRFSMDVQSAPSGVSVRLAARASTESYGQRRNAGWFLDLLPDGNSRFVIDANFFAITANGGTSYPFQFDGSTLTIPNLRVSNSAILPGAVSQSDWHFSGGNSYLEFTVNCRPNSRLSIFAMFDGVPTTGININSTGKLQIYRDGILLRETPISFYVAGNNQNLAAYTLNTMTFVRDTPGGGAHTYRIQNSSGQAPVSCTWQELAA</sequence>
<dbReference type="NCBIfam" id="NF040662">
    <property type="entry name" value="attach_TipJ_rel"/>
    <property type="match status" value="1"/>
</dbReference>
<keyword evidence="1" id="KW-0812">Transmembrane</keyword>
<comment type="caution">
    <text evidence="2">The sequence shown here is derived from an EMBL/GenBank/DDBJ whole genome shotgun (WGS) entry which is preliminary data.</text>
</comment>
<dbReference type="Gene3D" id="1.20.5.340">
    <property type="match status" value="1"/>
</dbReference>
<name>A0ABV0A383_9HYPH</name>
<dbReference type="PANTHER" id="PTHR36251">
    <property type="entry name" value="FELS-1 PROPHAGE HOST SPECIFICITY PROTEIN-RELATED"/>
    <property type="match status" value="1"/>
</dbReference>
<dbReference type="EMBL" id="JAQYXP010000005">
    <property type="protein sequence ID" value="MEN3238294.1"/>
    <property type="molecule type" value="Genomic_DNA"/>
</dbReference>
<keyword evidence="3" id="KW-1185">Reference proteome</keyword>
<feature type="transmembrane region" description="Helical" evidence="1">
    <location>
        <begin position="134"/>
        <end position="155"/>
    </location>
</feature>
<gene>
    <name evidence="2" type="ORF">PUR29_33135</name>
</gene>
<dbReference type="RefSeq" id="WP_346013594.1">
    <property type="nucleotide sequence ID" value="NZ_JAQYXP010000005.1"/>
</dbReference>
<feature type="transmembrane region" description="Helical" evidence="1">
    <location>
        <begin position="100"/>
        <end position="122"/>
    </location>
</feature>
<keyword evidence="1" id="KW-0472">Membrane</keyword>
<proteinExistence type="predicted"/>
<keyword evidence="1" id="KW-1133">Transmembrane helix</keyword>
<dbReference type="PANTHER" id="PTHR36251:SF2">
    <property type="entry name" value="GIFSY-2 PROPHAGE HOST SPECIFICITY PROTEIN J, PHAGE LAMBDA"/>
    <property type="match status" value="1"/>
</dbReference>